<keyword evidence="4" id="KW-1185">Reference proteome</keyword>
<protein>
    <submittedName>
        <fullName evidence="3">Flagellar hook-length control protein FliK</fullName>
    </submittedName>
</protein>
<dbReference type="CDD" id="cd17470">
    <property type="entry name" value="T3SS_Flik_C"/>
    <property type="match status" value="1"/>
</dbReference>
<dbReference type="RefSeq" id="WP_273669125.1">
    <property type="nucleotide sequence ID" value="NZ_JAQQXR010000001.1"/>
</dbReference>
<keyword evidence="3" id="KW-0966">Cell projection</keyword>
<sequence>MNNSAAATVASNPAPVAAAALPKPLAPTPAPAPTPASAPAPGSAVPAGALFAQLLGLATLPEAGPAADSEAGGDSDSDGETADTGADGAAPAAPDASLLGAMAPPLAPPVPTHAAHIQLAAPSGETPSDGGDGAATQANPALTITLHPAAMAFNAQGALLPNRGAAAPAALPQSADAASAAASAASATTAAADTGAAAASAPRPATLPADAERPAINHATPANSFGVTLANASGAASGDTVKLAGPAPQWQATLKDALGERLQVQLSRNSEHAVIRLDPPNLGRIEISIRHSAGALQVNLSASNGEVLRQLQTVGESMRQDLSQRQFSEVAVHVTATPRSAAGQSFGDGDARGRQPGRQQDDNEPGRALADAGAPASTFALNDRE</sequence>
<dbReference type="InterPro" id="IPR052563">
    <property type="entry name" value="FliK"/>
</dbReference>
<keyword evidence="3" id="KW-0282">Flagellum</keyword>
<dbReference type="InterPro" id="IPR021136">
    <property type="entry name" value="Flagellar_hook_control-like_C"/>
</dbReference>
<dbReference type="PANTHER" id="PTHR37533:SF2">
    <property type="entry name" value="FLAGELLAR HOOK-LENGTH CONTROL PROTEIN"/>
    <property type="match status" value="1"/>
</dbReference>
<accession>A0ABT5JWG4</accession>
<name>A0ABT5JWG4_9BURK</name>
<feature type="compositionally biased region" description="Basic and acidic residues" evidence="1">
    <location>
        <begin position="349"/>
        <end position="365"/>
    </location>
</feature>
<feature type="region of interest" description="Disordered" evidence="1">
    <location>
        <begin position="338"/>
        <end position="385"/>
    </location>
</feature>
<gene>
    <name evidence="3" type="ORF">OIK44_02690</name>
</gene>
<feature type="region of interest" description="Disordered" evidence="1">
    <location>
        <begin position="21"/>
        <end position="44"/>
    </location>
</feature>
<feature type="compositionally biased region" description="Low complexity" evidence="1">
    <location>
        <begin position="61"/>
        <end position="70"/>
    </location>
</feature>
<proteinExistence type="predicted"/>
<keyword evidence="3" id="KW-0969">Cilium</keyword>
<evidence type="ECO:0000313" key="3">
    <source>
        <dbReference type="EMBL" id="MDC8756493.1"/>
    </source>
</evidence>
<feature type="region of interest" description="Disordered" evidence="1">
    <location>
        <begin position="61"/>
        <end position="111"/>
    </location>
</feature>
<evidence type="ECO:0000313" key="4">
    <source>
        <dbReference type="Proteomes" id="UP001221208"/>
    </source>
</evidence>
<dbReference type="PANTHER" id="PTHR37533">
    <property type="entry name" value="FLAGELLAR HOOK-LENGTH CONTROL PROTEIN"/>
    <property type="match status" value="1"/>
</dbReference>
<feature type="compositionally biased region" description="Acidic residues" evidence="1">
    <location>
        <begin position="71"/>
        <end position="81"/>
    </location>
</feature>
<reference evidence="3 4" key="1">
    <citation type="submission" date="2022-10" db="EMBL/GenBank/DDBJ databases">
        <title>Janthinobacterium sp. hw3 Genome sequencing.</title>
        <authorList>
            <person name="Park S."/>
        </authorList>
    </citation>
    <scope>NUCLEOTIDE SEQUENCE [LARGE SCALE GENOMIC DNA]</scope>
    <source>
        <strain evidence="4">hw3</strain>
    </source>
</reference>
<feature type="domain" description="Flagellar hook-length control protein-like C-terminal" evidence="2">
    <location>
        <begin position="260"/>
        <end position="337"/>
    </location>
</feature>
<feature type="compositionally biased region" description="Pro residues" evidence="1">
    <location>
        <begin position="24"/>
        <end position="38"/>
    </location>
</feature>
<comment type="caution">
    <text evidence="3">The sequence shown here is derived from an EMBL/GenBank/DDBJ whole genome shotgun (WGS) entry which is preliminary data.</text>
</comment>
<dbReference type="InterPro" id="IPR038610">
    <property type="entry name" value="FliK-like_C_sf"/>
</dbReference>
<feature type="compositionally biased region" description="Low complexity" evidence="1">
    <location>
        <begin position="82"/>
        <end position="104"/>
    </location>
</feature>
<organism evidence="3 4">
    <name type="scientific">Janthinobacterium fluminis</name>
    <dbReference type="NCBI Taxonomy" id="2987524"/>
    <lineage>
        <taxon>Bacteria</taxon>
        <taxon>Pseudomonadati</taxon>
        <taxon>Pseudomonadota</taxon>
        <taxon>Betaproteobacteria</taxon>
        <taxon>Burkholderiales</taxon>
        <taxon>Oxalobacteraceae</taxon>
        <taxon>Janthinobacterium</taxon>
    </lineage>
</organism>
<evidence type="ECO:0000256" key="1">
    <source>
        <dbReference type="SAM" id="MobiDB-lite"/>
    </source>
</evidence>
<dbReference type="Proteomes" id="UP001221208">
    <property type="component" value="Unassembled WGS sequence"/>
</dbReference>
<dbReference type="Pfam" id="PF02120">
    <property type="entry name" value="Flg_hook"/>
    <property type="match status" value="1"/>
</dbReference>
<dbReference type="EMBL" id="JAQQXR010000001">
    <property type="protein sequence ID" value="MDC8756493.1"/>
    <property type="molecule type" value="Genomic_DNA"/>
</dbReference>
<evidence type="ECO:0000259" key="2">
    <source>
        <dbReference type="Pfam" id="PF02120"/>
    </source>
</evidence>
<dbReference type="Gene3D" id="3.30.750.140">
    <property type="match status" value="1"/>
</dbReference>